<dbReference type="Proteomes" id="UP001501759">
    <property type="component" value="Unassembled WGS sequence"/>
</dbReference>
<dbReference type="InterPro" id="IPR046485">
    <property type="entry name" value="DUF6578"/>
</dbReference>
<accession>A0ABP9IM59</accession>
<dbReference type="EMBL" id="BAABKB010000002">
    <property type="protein sequence ID" value="GAA5000705.1"/>
    <property type="molecule type" value="Genomic_DNA"/>
</dbReference>
<organism evidence="2 3">
    <name type="scientific">Streptomyces siamensis</name>
    <dbReference type="NCBI Taxonomy" id="1274986"/>
    <lineage>
        <taxon>Bacteria</taxon>
        <taxon>Bacillati</taxon>
        <taxon>Actinomycetota</taxon>
        <taxon>Actinomycetes</taxon>
        <taxon>Kitasatosporales</taxon>
        <taxon>Streptomycetaceae</taxon>
        <taxon>Streptomyces</taxon>
    </lineage>
</organism>
<reference evidence="3" key="1">
    <citation type="journal article" date="2019" name="Int. J. Syst. Evol. Microbiol.">
        <title>The Global Catalogue of Microorganisms (GCM) 10K type strain sequencing project: providing services to taxonomists for standard genome sequencing and annotation.</title>
        <authorList>
            <consortium name="The Broad Institute Genomics Platform"/>
            <consortium name="The Broad Institute Genome Sequencing Center for Infectious Disease"/>
            <person name="Wu L."/>
            <person name="Ma J."/>
        </authorList>
    </citation>
    <scope>NUCLEOTIDE SEQUENCE [LARGE SCALE GENOMIC DNA]</scope>
    <source>
        <strain evidence="3">JCM 18409</strain>
    </source>
</reference>
<gene>
    <name evidence="2" type="ORF">GCM10023335_15010</name>
</gene>
<evidence type="ECO:0000256" key="1">
    <source>
        <dbReference type="SAM" id="MobiDB-lite"/>
    </source>
</evidence>
<comment type="caution">
    <text evidence="2">The sequence shown here is derived from an EMBL/GenBank/DDBJ whole genome shotgun (WGS) entry which is preliminary data.</text>
</comment>
<feature type="compositionally biased region" description="Polar residues" evidence="1">
    <location>
        <begin position="203"/>
        <end position="212"/>
    </location>
</feature>
<feature type="region of interest" description="Disordered" evidence="1">
    <location>
        <begin position="193"/>
        <end position="218"/>
    </location>
</feature>
<dbReference type="Pfam" id="PF20218">
    <property type="entry name" value="DUF6578"/>
    <property type="match status" value="1"/>
</dbReference>
<sequence length="235" mass="25171">MPRKTGLILRSLRRDATAVMGLPGLSGRVRMCFGTARPYRAQAENVSRQGIGSGEGGGMARWWVFYADWQMECCGTPFSVGDEVSWPLLLLSSDEVLGGGWYEELSKLSGPVETVRDHDGDGGEDGDGGVVATLRGDDGLTAALSGEPPDEPGQWIRAVGMLTVERHGGLWPETAGTVRAIRVVRQEFAATDPGSRTLEPVPQSRSLETADSSPKWFGEGRCGVLAELEVPDLPT</sequence>
<evidence type="ECO:0000313" key="3">
    <source>
        <dbReference type="Proteomes" id="UP001501759"/>
    </source>
</evidence>
<protein>
    <submittedName>
        <fullName evidence="2">Uncharacterized protein</fullName>
    </submittedName>
</protein>
<name>A0ABP9IM59_9ACTN</name>
<proteinExistence type="predicted"/>
<keyword evidence="3" id="KW-1185">Reference proteome</keyword>
<evidence type="ECO:0000313" key="2">
    <source>
        <dbReference type="EMBL" id="GAA5000705.1"/>
    </source>
</evidence>